<comment type="caution">
    <text evidence="1">The sequence shown here is derived from an EMBL/GenBank/DDBJ whole genome shotgun (WGS) entry which is preliminary data.</text>
</comment>
<reference evidence="1" key="1">
    <citation type="submission" date="2022-11" db="EMBL/GenBank/DDBJ databases">
        <title>Chromosomal genome sequence assembly and mating type (MAT) locus characterization of the leprose asexual lichenized fungus Lepraria neglecta (Nyl.) Erichsen.</title>
        <authorList>
            <person name="Allen J.L."/>
            <person name="Pfeffer B."/>
        </authorList>
    </citation>
    <scope>NUCLEOTIDE SEQUENCE</scope>
    <source>
        <strain evidence="1">Allen 5258</strain>
    </source>
</reference>
<proteinExistence type="predicted"/>
<gene>
    <name evidence="1" type="ORF">OEA41_007697</name>
</gene>
<dbReference type="AlphaFoldDB" id="A0AAD9ZFZ4"/>
<name>A0AAD9ZFZ4_9LECA</name>
<dbReference type="Proteomes" id="UP001276659">
    <property type="component" value="Unassembled WGS sequence"/>
</dbReference>
<keyword evidence="2" id="KW-1185">Reference proteome</keyword>
<evidence type="ECO:0000313" key="2">
    <source>
        <dbReference type="Proteomes" id="UP001276659"/>
    </source>
</evidence>
<accession>A0AAD9ZFZ4</accession>
<sequence>MTASTQVAVFDPVTSDLRRVPFRKIDVEKYETVDVPRWKRRFDVYASNELDDADTYVVVTRYEDVDVKKSFLVRLRYNHLGIVAEVQKMISPKHRTLYIGPMPAG</sequence>
<protein>
    <submittedName>
        <fullName evidence="1">Uncharacterized protein</fullName>
    </submittedName>
</protein>
<evidence type="ECO:0000313" key="1">
    <source>
        <dbReference type="EMBL" id="KAK3176374.1"/>
    </source>
</evidence>
<dbReference type="EMBL" id="JASNWA010000004">
    <property type="protein sequence ID" value="KAK3176374.1"/>
    <property type="molecule type" value="Genomic_DNA"/>
</dbReference>
<organism evidence="1 2">
    <name type="scientific">Lepraria neglecta</name>
    <dbReference type="NCBI Taxonomy" id="209136"/>
    <lineage>
        <taxon>Eukaryota</taxon>
        <taxon>Fungi</taxon>
        <taxon>Dikarya</taxon>
        <taxon>Ascomycota</taxon>
        <taxon>Pezizomycotina</taxon>
        <taxon>Lecanoromycetes</taxon>
        <taxon>OSLEUM clade</taxon>
        <taxon>Lecanoromycetidae</taxon>
        <taxon>Lecanorales</taxon>
        <taxon>Lecanorineae</taxon>
        <taxon>Stereocaulaceae</taxon>
        <taxon>Lepraria</taxon>
    </lineage>
</organism>